<keyword evidence="2" id="KW-1185">Reference proteome</keyword>
<gene>
    <name evidence="1" type="ORF">HGRIS_010910</name>
</gene>
<sequence>MISFSTCRLAKRGQEIHQKFIGLSLAQWLSFYPGSAYDMLRYPIFTTKDLRCVVPHLADINLTILSRLKTQGRYSAHVFSQEADLRIFMEDESLILDPLMDRNATTGLISEVCKRPFTVCPTTVVSFC</sequence>
<accession>A0ABR3IY74</accession>
<comment type="caution">
    <text evidence="1">The sequence shown here is derived from an EMBL/GenBank/DDBJ whole genome shotgun (WGS) entry which is preliminary data.</text>
</comment>
<name>A0ABR3IY74_9AGAR</name>
<proteinExistence type="predicted"/>
<protein>
    <submittedName>
        <fullName evidence="1">Uncharacterized protein</fullName>
    </submittedName>
</protein>
<organism evidence="1 2">
    <name type="scientific">Hohenbuehelia grisea</name>
    <dbReference type="NCBI Taxonomy" id="104357"/>
    <lineage>
        <taxon>Eukaryota</taxon>
        <taxon>Fungi</taxon>
        <taxon>Dikarya</taxon>
        <taxon>Basidiomycota</taxon>
        <taxon>Agaricomycotina</taxon>
        <taxon>Agaricomycetes</taxon>
        <taxon>Agaricomycetidae</taxon>
        <taxon>Agaricales</taxon>
        <taxon>Pleurotineae</taxon>
        <taxon>Pleurotaceae</taxon>
        <taxon>Hohenbuehelia</taxon>
    </lineage>
</organism>
<evidence type="ECO:0000313" key="1">
    <source>
        <dbReference type="EMBL" id="KAL0948320.1"/>
    </source>
</evidence>
<dbReference type="EMBL" id="JASNQZ010000014">
    <property type="protein sequence ID" value="KAL0948320.1"/>
    <property type="molecule type" value="Genomic_DNA"/>
</dbReference>
<evidence type="ECO:0000313" key="2">
    <source>
        <dbReference type="Proteomes" id="UP001556367"/>
    </source>
</evidence>
<dbReference type="Proteomes" id="UP001556367">
    <property type="component" value="Unassembled WGS sequence"/>
</dbReference>
<reference evidence="2" key="1">
    <citation type="submission" date="2024-06" db="EMBL/GenBank/DDBJ databases">
        <title>Multi-omics analyses provide insights into the biosynthesis of the anticancer antibiotic pleurotin in Hohenbuehelia grisea.</title>
        <authorList>
            <person name="Weaver J.A."/>
            <person name="Alberti F."/>
        </authorList>
    </citation>
    <scope>NUCLEOTIDE SEQUENCE [LARGE SCALE GENOMIC DNA]</scope>
    <source>
        <strain evidence="2">T-177</strain>
    </source>
</reference>